<keyword evidence="1" id="KW-0812">Transmembrane</keyword>
<comment type="caution">
    <text evidence="2">The sequence shown here is derived from an EMBL/GenBank/DDBJ whole genome shotgun (WGS) entry which is preliminary data.</text>
</comment>
<organism evidence="2 3">
    <name type="scientific">Potamilus streckersoni</name>
    <dbReference type="NCBI Taxonomy" id="2493646"/>
    <lineage>
        <taxon>Eukaryota</taxon>
        <taxon>Metazoa</taxon>
        <taxon>Spiralia</taxon>
        <taxon>Lophotrochozoa</taxon>
        <taxon>Mollusca</taxon>
        <taxon>Bivalvia</taxon>
        <taxon>Autobranchia</taxon>
        <taxon>Heteroconchia</taxon>
        <taxon>Palaeoheterodonta</taxon>
        <taxon>Unionida</taxon>
        <taxon>Unionoidea</taxon>
        <taxon>Unionidae</taxon>
        <taxon>Ambleminae</taxon>
        <taxon>Lampsilini</taxon>
        <taxon>Potamilus</taxon>
    </lineage>
</organism>
<reference evidence="2" key="1">
    <citation type="journal article" date="2021" name="Genome Biol. Evol.">
        <title>A High-Quality Reference Genome for a Parasitic Bivalve with Doubly Uniparental Inheritance (Bivalvia: Unionida).</title>
        <authorList>
            <person name="Smith C.H."/>
        </authorList>
    </citation>
    <scope>NUCLEOTIDE SEQUENCE</scope>
    <source>
        <strain evidence="2">CHS0354</strain>
    </source>
</reference>
<keyword evidence="1" id="KW-1133">Transmembrane helix</keyword>
<evidence type="ECO:0000313" key="3">
    <source>
        <dbReference type="Proteomes" id="UP001195483"/>
    </source>
</evidence>
<evidence type="ECO:0000313" key="2">
    <source>
        <dbReference type="EMBL" id="KAK3601458.1"/>
    </source>
</evidence>
<reference evidence="2" key="3">
    <citation type="submission" date="2023-05" db="EMBL/GenBank/DDBJ databases">
        <authorList>
            <person name="Smith C.H."/>
        </authorList>
    </citation>
    <scope>NUCLEOTIDE SEQUENCE</scope>
    <source>
        <strain evidence="2">CHS0354</strain>
        <tissue evidence="2">Mantle</tissue>
    </source>
</reference>
<name>A0AAE0T0T5_9BIVA</name>
<accession>A0AAE0T0T5</accession>
<dbReference type="EMBL" id="JAEAOA010001967">
    <property type="protein sequence ID" value="KAK3601458.1"/>
    <property type="molecule type" value="Genomic_DNA"/>
</dbReference>
<sequence length="99" mass="12006">MKVKFVKFYTHLGVFQLFIFTLEYFSFSYSLEYFRSALSVNGFVSFHQLKRIQFHWFDSERLFQIVKALLPSTCYSFSIMSMWSRFVADQCLSFIHMYL</sequence>
<proteinExistence type="predicted"/>
<protein>
    <submittedName>
        <fullName evidence="2">Uncharacterized protein</fullName>
    </submittedName>
</protein>
<keyword evidence="1" id="KW-0472">Membrane</keyword>
<dbReference type="Proteomes" id="UP001195483">
    <property type="component" value="Unassembled WGS sequence"/>
</dbReference>
<keyword evidence="3" id="KW-1185">Reference proteome</keyword>
<reference evidence="2" key="2">
    <citation type="journal article" date="2021" name="Genome Biol. Evol.">
        <title>Developing a high-quality reference genome for a parasitic bivalve with doubly uniparental inheritance (Bivalvia: Unionida).</title>
        <authorList>
            <person name="Smith C.H."/>
        </authorList>
    </citation>
    <scope>NUCLEOTIDE SEQUENCE</scope>
    <source>
        <strain evidence="2">CHS0354</strain>
        <tissue evidence="2">Mantle</tissue>
    </source>
</reference>
<evidence type="ECO:0000256" key="1">
    <source>
        <dbReference type="SAM" id="Phobius"/>
    </source>
</evidence>
<gene>
    <name evidence="2" type="ORF">CHS0354_033592</name>
</gene>
<feature type="transmembrane region" description="Helical" evidence="1">
    <location>
        <begin position="12"/>
        <end position="31"/>
    </location>
</feature>
<dbReference type="AlphaFoldDB" id="A0AAE0T0T5"/>